<gene>
    <name evidence="4" type="ORF">PACTADRAFT_3242</name>
</gene>
<dbReference type="InterPro" id="IPR050577">
    <property type="entry name" value="MAPR/NEUFC/NENF-like"/>
</dbReference>
<keyword evidence="2" id="KW-0472">Membrane</keyword>
<dbReference type="InterPro" id="IPR001199">
    <property type="entry name" value="Cyt_B5-like_heme/steroid-bd"/>
</dbReference>
<dbReference type="GO" id="GO:0016020">
    <property type="term" value="C:membrane"/>
    <property type="evidence" value="ECO:0007669"/>
    <property type="project" value="TreeGrafter"/>
</dbReference>
<accession>A0A1E4TUY7</accession>
<feature type="domain" description="Cytochrome b5 heme-binding" evidence="3">
    <location>
        <begin position="71"/>
        <end position="171"/>
    </location>
</feature>
<proteinExistence type="inferred from homology"/>
<evidence type="ECO:0000256" key="2">
    <source>
        <dbReference type="SAM" id="Phobius"/>
    </source>
</evidence>
<feature type="transmembrane region" description="Helical" evidence="2">
    <location>
        <begin position="21"/>
        <end position="42"/>
    </location>
</feature>
<dbReference type="GO" id="GO:0012505">
    <property type="term" value="C:endomembrane system"/>
    <property type="evidence" value="ECO:0007669"/>
    <property type="project" value="TreeGrafter"/>
</dbReference>
<sequence length="191" mass="22185">MLEEGKHRRTRNDPVSVSFTLLDIARMVMGILLLNAFLSFWFTSSTVWGYDGKLLNPQYLKFKTFGSYLNLSVEELSLFNGSDPKLPIYIAIGGRIYDVSSSSKIYGVGNSYNKFSGKDASRVFHTGCLYKEDEYTYDLRGLDEEKAWKDIHQWQNYYDNHKKYWYVGTVQHKTLRGDPPSPCINTMKYHQ</sequence>
<reference evidence="5" key="1">
    <citation type="submission" date="2016-05" db="EMBL/GenBank/DDBJ databases">
        <title>Comparative genomics of biotechnologically important yeasts.</title>
        <authorList>
            <consortium name="DOE Joint Genome Institute"/>
            <person name="Riley R."/>
            <person name="Haridas S."/>
            <person name="Wolfe K.H."/>
            <person name="Lopes M.R."/>
            <person name="Hittinger C.T."/>
            <person name="Goker M."/>
            <person name="Salamov A."/>
            <person name="Wisecaver J."/>
            <person name="Long T.M."/>
            <person name="Aerts A.L."/>
            <person name="Barry K."/>
            <person name="Choi C."/>
            <person name="Clum A."/>
            <person name="Coughlan A.Y."/>
            <person name="Deshpande S."/>
            <person name="Douglass A.P."/>
            <person name="Hanson S.J."/>
            <person name="Klenk H.-P."/>
            <person name="Labutti K."/>
            <person name="Lapidus A."/>
            <person name="Lindquist E."/>
            <person name="Lipzen A."/>
            <person name="Meier-Kolthoff J.P."/>
            <person name="Ohm R.A."/>
            <person name="Otillar R.P."/>
            <person name="Pangilinan J."/>
            <person name="Peng Y."/>
            <person name="Rokas A."/>
            <person name="Rosa C.A."/>
            <person name="Scheuner C."/>
            <person name="Sibirny A.A."/>
            <person name="Slot J.C."/>
            <person name="Stielow J.B."/>
            <person name="Sun H."/>
            <person name="Kurtzman C.P."/>
            <person name="Blackwell M."/>
            <person name="Grigoriev I.V."/>
            <person name="Jeffries T.W."/>
        </authorList>
    </citation>
    <scope>NUCLEOTIDE SEQUENCE [LARGE SCALE GENOMIC DNA]</scope>
    <source>
        <strain evidence="5">NRRL Y-2460</strain>
    </source>
</reference>
<dbReference type="PANTHER" id="PTHR10281">
    <property type="entry name" value="MEMBRANE-ASSOCIATED PROGESTERONE RECEPTOR COMPONENT-RELATED"/>
    <property type="match status" value="1"/>
</dbReference>
<evidence type="ECO:0000313" key="4">
    <source>
        <dbReference type="EMBL" id="ODV95546.1"/>
    </source>
</evidence>
<dbReference type="EMBL" id="KV454014">
    <property type="protein sequence ID" value="ODV95546.1"/>
    <property type="molecule type" value="Genomic_DNA"/>
</dbReference>
<evidence type="ECO:0000256" key="1">
    <source>
        <dbReference type="ARBA" id="ARBA00038357"/>
    </source>
</evidence>
<dbReference type="AlphaFoldDB" id="A0A1E4TUY7"/>
<dbReference type="SUPFAM" id="SSF55856">
    <property type="entry name" value="Cytochrome b5-like heme/steroid binding domain"/>
    <property type="match status" value="1"/>
</dbReference>
<name>A0A1E4TUY7_PACTA</name>
<keyword evidence="2" id="KW-1133">Transmembrane helix</keyword>
<dbReference type="Gene3D" id="3.10.120.10">
    <property type="entry name" value="Cytochrome b5-like heme/steroid binding domain"/>
    <property type="match status" value="1"/>
</dbReference>
<dbReference type="Pfam" id="PF00173">
    <property type="entry name" value="Cyt-b5"/>
    <property type="match status" value="1"/>
</dbReference>
<keyword evidence="2" id="KW-0812">Transmembrane</keyword>
<dbReference type="SMART" id="SM01117">
    <property type="entry name" value="Cyt-b5"/>
    <property type="match status" value="1"/>
</dbReference>
<organism evidence="4 5">
    <name type="scientific">Pachysolen tannophilus NRRL Y-2460</name>
    <dbReference type="NCBI Taxonomy" id="669874"/>
    <lineage>
        <taxon>Eukaryota</taxon>
        <taxon>Fungi</taxon>
        <taxon>Dikarya</taxon>
        <taxon>Ascomycota</taxon>
        <taxon>Saccharomycotina</taxon>
        <taxon>Pichiomycetes</taxon>
        <taxon>Pachysolenaceae</taxon>
        <taxon>Pachysolen</taxon>
    </lineage>
</organism>
<evidence type="ECO:0000313" key="5">
    <source>
        <dbReference type="Proteomes" id="UP000094236"/>
    </source>
</evidence>
<comment type="similarity">
    <text evidence="1">Belongs to the cytochrome b5 family. MAPR subfamily.</text>
</comment>
<evidence type="ECO:0000259" key="3">
    <source>
        <dbReference type="SMART" id="SM01117"/>
    </source>
</evidence>
<keyword evidence="5" id="KW-1185">Reference proteome</keyword>
<dbReference type="STRING" id="669874.A0A1E4TUY7"/>
<dbReference type="PANTHER" id="PTHR10281:SF76">
    <property type="entry name" value="CALCUTTA CUP-RELATED"/>
    <property type="match status" value="1"/>
</dbReference>
<dbReference type="InterPro" id="IPR036400">
    <property type="entry name" value="Cyt_B5-like_heme/steroid_sf"/>
</dbReference>
<dbReference type="OrthoDB" id="10257697at2759"/>
<dbReference type="Proteomes" id="UP000094236">
    <property type="component" value="Unassembled WGS sequence"/>
</dbReference>
<protein>
    <recommendedName>
        <fullName evidence="3">Cytochrome b5 heme-binding domain-containing protein</fullName>
    </recommendedName>
</protein>